<reference evidence="4" key="1">
    <citation type="submission" date="2011-01" db="EMBL/GenBank/DDBJ databases">
        <authorList>
            <person name="Muzny D."/>
            <person name="Qin X."/>
            <person name="Buhay C."/>
            <person name="Dugan-Rocha S."/>
            <person name="Ding Y."/>
            <person name="Chen G."/>
            <person name="Hawes A."/>
            <person name="Holder M."/>
            <person name="Jhangiani S."/>
            <person name="Johnson A."/>
            <person name="Khan Z."/>
            <person name="Li Z."/>
            <person name="Liu W."/>
            <person name="Liu X."/>
            <person name="Perez L."/>
            <person name="Shen H."/>
            <person name="Wang Q."/>
            <person name="Watt J."/>
            <person name="Xi L."/>
            <person name="Xin Y."/>
            <person name="Zhou J."/>
            <person name="Deng J."/>
            <person name="Jiang H."/>
            <person name="Liu Y."/>
            <person name="Qu J."/>
            <person name="Song X.-Z."/>
            <person name="Zhang L."/>
            <person name="Villasana D."/>
            <person name="Johnson A."/>
            <person name="Liu J."/>
            <person name="Liyanage D."/>
            <person name="Lorensuhewa L."/>
            <person name="Robinson T."/>
            <person name="Song A."/>
            <person name="Song B.-B."/>
            <person name="Dinh H."/>
            <person name="Thornton R."/>
            <person name="Coyle M."/>
            <person name="Francisco L."/>
            <person name="Jackson L."/>
            <person name="Javaid M."/>
            <person name="Korchina V."/>
            <person name="Kovar C."/>
            <person name="Mata R."/>
            <person name="Mathew T."/>
            <person name="Ngo R."/>
            <person name="Nguyen L."/>
            <person name="Nguyen N."/>
            <person name="Okwuonu G."/>
            <person name="Ongeri F."/>
            <person name="Pham C."/>
            <person name="Simmons D."/>
            <person name="Wilczek-Boney K."/>
            <person name="Hale W."/>
            <person name="Jakkamsetti A."/>
            <person name="Pham P."/>
            <person name="Ruth R."/>
            <person name="San Lucas F."/>
            <person name="Warren J."/>
            <person name="Zhang J."/>
            <person name="Zhao Z."/>
            <person name="Zhou C."/>
            <person name="Zhu D."/>
            <person name="Lee S."/>
            <person name="Bess C."/>
            <person name="Blankenburg K."/>
            <person name="Forbes L."/>
            <person name="Fu Q."/>
            <person name="Gubbala S."/>
            <person name="Hirani K."/>
            <person name="Jayaseelan J.C."/>
            <person name="Lara F."/>
            <person name="Munidasa M."/>
            <person name="Palculict T."/>
            <person name="Patil S."/>
            <person name="Pu L.-L."/>
            <person name="Saada N."/>
            <person name="Tang L."/>
            <person name="Weissenberger G."/>
            <person name="Zhu Y."/>
            <person name="Hemphill L."/>
            <person name="Shang Y."/>
            <person name="Youmans B."/>
            <person name="Ayvaz T."/>
            <person name="Ross M."/>
            <person name="Santibanez J."/>
            <person name="Aqrawi P."/>
            <person name="Gross S."/>
            <person name="Joshi V."/>
            <person name="Fowler G."/>
            <person name="Nazareth L."/>
            <person name="Reid J."/>
            <person name="Worley K."/>
            <person name="Petrosino J."/>
            <person name="Highlander S."/>
            <person name="Gibbs R."/>
        </authorList>
    </citation>
    <scope>NUCLEOTIDE SEQUENCE [LARGE SCALE GENOMIC DNA]</scope>
    <source>
        <strain evidence="4">ATCC 33269</strain>
    </source>
</reference>
<dbReference type="AlphaFoldDB" id="E7RR48"/>
<keyword evidence="2" id="KW-0472">Membrane</keyword>
<keyword evidence="5" id="KW-1185">Reference proteome</keyword>
<dbReference type="Gene3D" id="3.55.50.30">
    <property type="match status" value="1"/>
</dbReference>
<sequence length="212" mass="24675">MMKKIDLLLHMTEHPELYTDRQLQEMLRDDEYRALYDTMVKTKRAYIRHKMQHATVSTEQEWRRFERMYFARTGRTKRRKTAAVAAIVCLVSGLAVAAIVLPIGKSARRSTTTAQQEQHATPPTGTNNMADSTMQHREHVAAKTFENTPLEDMLGEMAQYYNVKVVYNNASARKLRLFYEWNMADSVEQVVDVLNHFRHVNLQLNDRTIAVE</sequence>
<dbReference type="HOGENOM" id="CLU_105057_0_0_10"/>
<feature type="transmembrane region" description="Helical" evidence="2">
    <location>
        <begin position="82"/>
        <end position="103"/>
    </location>
</feature>
<name>E7RR48_9BACT</name>
<feature type="region of interest" description="Disordered" evidence="1">
    <location>
        <begin position="110"/>
        <end position="129"/>
    </location>
</feature>
<evidence type="ECO:0000313" key="4">
    <source>
        <dbReference type="EMBL" id="EFZ36736.1"/>
    </source>
</evidence>
<evidence type="ECO:0000313" key="5">
    <source>
        <dbReference type="Proteomes" id="UP000005580"/>
    </source>
</evidence>
<evidence type="ECO:0000256" key="1">
    <source>
        <dbReference type="SAM" id="MobiDB-lite"/>
    </source>
</evidence>
<organism evidence="4 5">
    <name type="scientific">Hoylesella oralis ATCC 33269</name>
    <dbReference type="NCBI Taxonomy" id="873533"/>
    <lineage>
        <taxon>Bacteria</taxon>
        <taxon>Pseudomonadati</taxon>
        <taxon>Bacteroidota</taxon>
        <taxon>Bacteroidia</taxon>
        <taxon>Bacteroidales</taxon>
        <taxon>Prevotellaceae</taxon>
        <taxon>Hoylesella</taxon>
    </lineage>
</organism>
<dbReference type="InterPro" id="IPR032508">
    <property type="entry name" value="FecR_C"/>
</dbReference>
<evidence type="ECO:0000259" key="3">
    <source>
        <dbReference type="Pfam" id="PF16344"/>
    </source>
</evidence>
<dbReference type="Pfam" id="PF16344">
    <property type="entry name" value="FecR_C"/>
    <property type="match status" value="1"/>
</dbReference>
<dbReference type="STRING" id="28134.SAMN05444288_1297"/>
<gene>
    <name evidence="4" type="ORF">HMPREF0663_11649</name>
</gene>
<evidence type="ECO:0000256" key="2">
    <source>
        <dbReference type="SAM" id="Phobius"/>
    </source>
</evidence>
<keyword evidence="2" id="KW-1133">Transmembrane helix</keyword>
<keyword evidence="2" id="KW-0812">Transmembrane</keyword>
<dbReference type="RefSeq" id="WP_004369810.1">
    <property type="nucleotide sequence ID" value="NZ_GL833119.1"/>
</dbReference>
<dbReference type="Proteomes" id="UP000005580">
    <property type="component" value="Unassembled WGS sequence"/>
</dbReference>
<comment type="caution">
    <text evidence="4">The sequence shown here is derived from an EMBL/GenBank/DDBJ whole genome shotgun (WGS) entry which is preliminary data.</text>
</comment>
<accession>E7RR48</accession>
<proteinExistence type="predicted"/>
<protein>
    <recommendedName>
        <fullName evidence="3">Protein FecR C-terminal domain-containing protein</fullName>
    </recommendedName>
</protein>
<dbReference type="EMBL" id="AEPE02000005">
    <property type="protein sequence ID" value="EFZ36736.1"/>
    <property type="molecule type" value="Genomic_DNA"/>
</dbReference>
<feature type="domain" description="Protein FecR C-terminal" evidence="3">
    <location>
        <begin position="145"/>
        <end position="210"/>
    </location>
</feature>